<protein>
    <recommendedName>
        <fullName evidence="4">Zinc finger CHC2-type domain-containing protein</fullName>
    </recommendedName>
</protein>
<dbReference type="SUPFAM" id="SSF57783">
    <property type="entry name" value="Zinc beta-ribbon"/>
    <property type="match status" value="1"/>
</dbReference>
<dbReference type="GO" id="GO:0003677">
    <property type="term" value="F:DNA binding"/>
    <property type="evidence" value="ECO:0007669"/>
    <property type="project" value="InterPro"/>
</dbReference>
<dbReference type="GO" id="GO:0006269">
    <property type="term" value="P:DNA replication, synthesis of primer"/>
    <property type="evidence" value="ECO:0007669"/>
    <property type="project" value="TreeGrafter"/>
</dbReference>
<dbReference type="GO" id="GO:0008270">
    <property type="term" value="F:zinc ion binding"/>
    <property type="evidence" value="ECO:0007669"/>
    <property type="project" value="UniProtKB-KW"/>
</dbReference>
<evidence type="ECO:0000256" key="1">
    <source>
        <dbReference type="ARBA" id="ARBA00022723"/>
    </source>
</evidence>
<accession>A0A0L8VBX3</accession>
<dbReference type="PANTHER" id="PTHR30313:SF2">
    <property type="entry name" value="DNA PRIMASE"/>
    <property type="match status" value="1"/>
</dbReference>
<keyword evidence="6" id="KW-1185">Reference proteome</keyword>
<dbReference type="Proteomes" id="UP000036958">
    <property type="component" value="Unassembled WGS sequence"/>
</dbReference>
<dbReference type="SUPFAM" id="SSF56731">
    <property type="entry name" value="DNA primase core"/>
    <property type="match status" value="1"/>
</dbReference>
<dbReference type="GO" id="GO:0003899">
    <property type="term" value="F:DNA-directed RNA polymerase activity"/>
    <property type="evidence" value="ECO:0007669"/>
    <property type="project" value="InterPro"/>
</dbReference>
<dbReference type="AlphaFoldDB" id="A0A0L8VBX3"/>
<gene>
    <name evidence="5" type="ORF">NC99_12060</name>
</gene>
<evidence type="ECO:0000313" key="5">
    <source>
        <dbReference type="EMBL" id="KOH45961.1"/>
    </source>
</evidence>
<proteinExistence type="predicted"/>
<evidence type="ECO:0000313" key="6">
    <source>
        <dbReference type="Proteomes" id="UP000036958"/>
    </source>
</evidence>
<name>A0A0L8VBX3_9BACT</name>
<dbReference type="Pfam" id="PF13155">
    <property type="entry name" value="Toprim_2"/>
    <property type="match status" value="1"/>
</dbReference>
<dbReference type="Gene3D" id="3.40.1360.10">
    <property type="match status" value="1"/>
</dbReference>
<dbReference type="PANTHER" id="PTHR30313">
    <property type="entry name" value="DNA PRIMASE"/>
    <property type="match status" value="1"/>
</dbReference>
<dbReference type="InterPro" id="IPR036977">
    <property type="entry name" value="DNA_primase_Znf_CHC2"/>
</dbReference>
<evidence type="ECO:0000256" key="2">
    <source>
        <dbReference type="ARBA" id="ARBA00022771"/>
    </source>
</evidence>
<keyword evidence="1" id="KW-0479">Metal-binding</keyword>
<dbReference type="Gene3D" id="3.90.580.10">
    <property type="entry name" value="Zinc finger, CHC2-type domain"/>
    <property type="match status" value="1"/>
</dbReference>
<keyword evidence="2" id="KW-0863">Zinc-finger</keyword>
<comment type="caution">
    <text evidence="5">The sequence shown here is derived from an EMBL/GenBank/DDBJ whole genome shotgun (WGS) entry which is preliminary data.</text>
</comment>
<feature type="domain" description="Zinc finger CHC2-type" evidence="4">
    <location>
        <begin position="51"/>
        <end position="100"/>
    </location>
</feature>
<evidence type="ECO:0000256" key="3">
    <source>
        <dbReference type="ARBA" id="ARBA00022833"/>
    </source>
</evidence>
<dbReference type="PATRIC" id="fig|1409788.3.peg.1227"/>
<dbReference type="GO" id="GO:0005737">
    <property type="term" value="C:cytoplasm"/>
    <property type="evidence" value="ECO:0007669"/>
    <property type="project" value="TreeGrafter"/>
</dbReference>
<sequence>MQVNHHPQQNNKNLTHMALPEIKQISIKGYLQNMGVLPKKEFAYYGMYFSPFRDDQNTSFKVDYRQNLWYDFGTQEGGSIIDLVMKLENCAFHEAAAKLEKNVAGVRPNSFSFHRDSIPATPKNRKPAMTIRNICTISHPKLAAWISTRKIDLSLANLYCREVHYQVKDNVYFSIGFGNDSGGYELASPSKFKGCIPPKDITTVKNGHDNCLVFEGFWDFLTYLTLQKIEKTQYDVAVLNSVANVQKSMAFLAGHRNIFAYLDNDESGRKAGQVIKSSCVSVDDRSVRYAAYKDLNDYLCGKKQVRHMQKGRGLGL</sequence>
<reference evidence="6" key="1">
    <citation type="submission" date="2015-07" db="EMBL/GenBank/DDBJ databases">
        <title>Genome sequencing of Sunxiuqinia dokdonensis strain SK.</title>
        <authorList>
            <person name="Ahn S."/>
            <person name="Kim B.-C."/>
        </authorList>
    </citation>
    <scope>NUCLEOTIDE SEQUENCE [LARGE SCALE GENOMIC DNA]</scope>
    <source>
        <strain evidence="6">SK</strain>
    </source>
</reference>
<dbReference type="STRING" id="1409788.NC99_12060"/>
<dbReference type="Pfam" id="PF01807">
    <property type="entry name" value="Zn_ribbon_DnaG"/>
    <property type="match status" value="1"/>
</dbReference>
<keyword evidence="3" id="KW-0862">Zinc</keyword>
<evidence type="ECO:0000259" key="4">
    <source>
        <dbReference type="SMART" id="SM00400"/>
    </source>
</evidence>
<dbReference type="EMBL" id="LGIA01000057">
    <property type="protein sequence ID" value="KOH45961.1"/>
    <property type="molecule type" value="Genomic_DNA"/>
</dbReference>
<dbReference type="InterPro" id="IPR002694">
    <property type="entry name" value="Znf_CHC2"/>
</dbReference>
<organism evidence="5 6">
    <name type="scientific">Sunxiuqinia dokdonensis</name>
    <dbReference type="NCBI Taxonomy" id="1409788"/>
    <lineage>
        <taxon>Bacteria</taxon>
        <taxon>Pseudomonadati</taxon>
        <taxon>Bacteroidota</taxon>
        <taxon>Bacteroidia</taxon>
        <taxon>Marinilabiliales</taxon>
        <taxon>Prolixibacteraceae</taxon>
        <taxon>Sunxiuqinia</taxon>
    </lineage>
</organism>
<dbReference type="InterPro" id="IPR050219">
    <property type="entry name" value="DnaG_primase"/>
</dbReference>
<dbReference type="SMART" id="SM00400">
    <property type="entry name" value="ZnF_CHCC"/>
    <property type="match status" value="1"/>
</dbReference>